<dbReference type="Gene3D" id="3.90.1590.10">
    <property type="entry name" value="glutathione-dependent formaldehyde- activating enzyme (gfa)"/>
    <property type="match status" value="1"/>
</dbReference>
<dbReference type="InterPro" id="IPR011057">
    <property type="entry name" value="Mss4-like_sf"/>
</dbReference>
<feature type="domain" description="CENP-V/GFA" evidence="5">
    <location>
        <begin position="1"/>
        <end position="110"/>
    </location>
</feature>
<keyword evidence="3" id="KW-0862">Zinc</keyword>
<dbReference type="Pfam" id="PF04828">
    <property type="entry name" value="GFA"/>
    <property type="match status" value="1"/>
</dbReference>
<proteinExistence type="inferred from homology"/>
<comment type="caution">
    <text evidence="6">The sequence shown here is derived from an EMBL/GenBank/DDBJ whole genome shotgun (WGS) entry which is preliminary data.</text>
</comment>
<evidence type="ECO:0000313" key="6">
    <source>
        <dbReference type="EMBL" id="RJO77625.1"/>
    </source>
</evidence>
<reference evidence="6 7" key="1">
    <citation type="submission" date="2018-09" db="EMBL/GenBank/DDBJ databases">
        <title>YIM PH21274 draft genome.</title>
        <authorList>
            <person name="Miao C."/>
        </authorList>
    </citation>
    <scope>NUCLEOTIDE SEQUENCE [LARGE SCALE GENOMIC DNA]</scope>
    <source>
        <strain evidence="6 7">YIM PH 21724</strain>
    </source>
</reference>
<dbReference type="GO" id="GO:0046872">
    <property type="term" value="F:metal ion binding"/>
    <property type="evidence" value="ECO:0007669"/>
    <property type="project" value="UniProtKB-KW"/>
</dbReference>
<dbReference type="GO" id="GO:0016846">
    <property type="term" value="F:carbon-sulfur lyase activity"/>
    <property type="evidence" value="ECO:0007669"/>
    <property type="project" value="InterPro"/>
</dbReference>
<dbReference type="InterPro" id="IPR006913">
    <property type="entry name" value="CENP-V/GFA"/>
</dbReference>
<dbReference type="PANTHER" id="PTHR33337:SF40">
    <property type="entry name" value="CENP-V_GFA DOMAIN-CONTAINING PROTEIN-RELATED"/>
    <property type="match status" value="1"/>
</dbReference>
<organism evidence="6 7">
    <name type="scientific">Nocardia panacis</name>
    <dbReference type="NCBI Taxonomy" id="2340916"/>
    <lineage>
        <taxon>Bacteria</taxon>
        <taxon>Bacillati</taxon>
        <taxon>Actinomycetota</taxon>
        <taxon>Actinomycetes</taxon>
        <taxon>Mycobacteriales</taxon>
        <taxon>Nocardiaceae</taxon>
        <taxon>Nocardia</taxon>
    </lineage>
</organism>
<accession>A0A3A4KPY6</accession>
<evidence type="ECO:0000256" key="2">
    <source>
        <dbReference type="ARBA" id="ARBA00022723"/>
    </source>
</evidence>
<protein>
    <submittedName>
        <fullName evidence="6">GFA family protein</fullName>
    </submittedName>
</protein>
<dbReference type="PROSITE" id="PS51891">
    <property type="entry name" value="CENP_V_GFA"/>
    <property type="match status" value="1"/>
</dbReference>
<evidence type="ECO:0000313" key="7">
    <source>
        <dbReference type="Proteomes" id="UP000266677"/>
    </source>
</evidence>
<evidence type="ECO:0000256" key="4">
    <source>
        <dbReference type="ARBA" id="ARBA00023239"/>
    </source>
</evidence>
<dbReference type="OrthoDB" id="9786619at2"/>
<name>A0A3A4KPY6_9NOCA</name>
<keyword evidence="4" id="KW-0456">Lyase</keyword>
<evidence type="ECO:0000256" key="1">
    <source>
        <dbReference type="ARBA" id="ARBA00005495"/>
    </source>
</evidence>
<dbReference type="Proteomes" id="UP000266677">
    <property type="component" value="Unassembled WGS sequence"/>
</dbReference>
<keyword evidence="7" id="KW-1185">Reference proteome</keyword>
<dbReference type="RefSeq" id="WP_120039150.1">
    <property type="nucleotide sequence ID" value="NZ_QZFU01000015.1"/>
</dbReference>
<evidence type="ECO:0000259" key="5">
    <source>
        <dbReference type="PROSITE" id="PS51891"/>
    </source>
</evidence>
<dbReference type="PANTHER" id="PTHR33337">
    <property type="entry name" value="GFA DOMAIN-CONTAINING PROTEIN"/>
    <property type="match status" value="1"/>
</dbReference>
<dbReference type="SUPFAM" id="SSF51316">
    <property type="entry name" value="Mss4-like"/>
    <property type="match status" value="1"/>
</dbReference>
<sequence>MNGGCLCGSIRFSATGDPDFPHLCSCEHCQLLSGAPAMSWVSFPEEGFEWTGPGGEPTWFETFPQICRGFCPTCGSTMASKGDEAGLVGVTIMALDDHADMVPVKQSFADNAVSWLPPLQ</sequence>
<keyword evidence="2" id="KW-0479">Metal-binding</keyword>
<comment type="similarity">
    <text evidence="1">Belongs to the Gfa family.</text>
</comment>
<gene>
    <name evidence="6" type="ORF">D5S18_07765</name>
</gene>
<dbReference type="AlphaFoldDB" id="A0A3A4KPY6"/>
<evidence type="ECO:0000256" key="3">
    <source>
        <dbReference type="ARBA" id="ARBA00022833"/>
    </source>
</evidence>
<dbReference type="EMBL" id="QZFU01000015">
    <property type="protein sequence ID" value="RJO77625.1"/>
    <property type="molecule type" value="Genomic_DNA"/>
</dbReference>